<dbReference type="EMBL" id="BAAAQR010000002">
    <property type="protein sequence ID" value="GAA2139854.1"/>
    <property type="molecule type" value="Genomic_DNA"/>
</dbReference>
<comment type="caution">
    <text evidence="2">The sequence shown here is derived from an EMBL/GenBank/DDBJ whole genome shotgun (WGS) entry which is preliminary data.</text>
</comment>
<evidence type="ECO:0000256" key="1">
    <source>
        <dbReference type="SAM" id="Phobius"/>
    </source>
</evidence>
<reference evidence="2 3" key="1">
    <citation type="journal article" date="2019" name="Int. J. Syst. Evol. Microbiol.">
        <title>The Global Catalogue of Microorganisms (GCM) 10K type strain sequencing project: providing services to taxonomists for standard genome sequencing and annotation.</title>
        <authorList>
            <consortium name="The Broad Institute Genomics Platform"/>
            <consortium name="The Broad Institute Genome Sequencing Center for Infectious Disease"/>
            <person name="Wu L."/>
            <person name="Ma J."/>
        </authorList>
    </citation>
    <scope>NUCLEOTIDE SEQUENCE [LARGE SCALE GENOMIC DNA]</scope>
    <source>
        <strain evidence="2 3">JCM 16022</strain>
    </source>
</reference>
<proteinExistence type="predicted"/>
<dbReference type="RefSeq" id="WP_344148242.1">
    <property type="nucleotide sequence ID" value="NZ_BAAAQR010000002.1"/>
</dbReference>
<evidence type="ECO:0008006" key="4">
    <source>
        <dbReference type="Google" id="ProtNLM"/>
    </source>
</evidence>
<sequence length="224" mass="22849">MEHLFVVLVPLGLAAGVSPVMLTEQTVLLAGPGGARAGFAYAAGTATVLVGVVGVVLFAGYSLALPSAPRLDAGLDLLTGGVILALAAAVGLSHPHRRPERRRHTPGRLTPPTAFAFGLFSMATNLTTLALVVAAAKEIAAEGLPVWDSLPAAAVLVALACLPAWAPVALDAAAPTTAHRLLDRLQRAIHRHGRMLVVWLISAAGVFLVARGIVRLVADVAAGG</sequence>
<feature type="transmembrane region" description="Helical" evidence="1">
    <location>
        <begin position="114"/>
        <end position="134"/>
    </location>
</feature>
<dbReference type="Proteomes" id="UP001501771">
    <property type="component" value="Unassembled WGS sequence"/>
</dbReference>
<accession>A0ABN2ZC12</accession>
<name>A0ABN2ZC12_9ACTN</name>
<organism evidence="2 3">
    <name type="scientific">Nocardioides koreensis</name>
    <dbReference type="NCBI Taxonomy" id="433651"/>
    <lineage>
        <taxon>Bacteria</taxon>
        <taxon>Bacillati</taxon>
        <taxon>Actinomycetota</taxon>
        <taxon>Actinomycetes</taxon>
        <taxon>Propionibacteriales</taxon>
        <taxon>Nocardioidaceae</taxon>
        <taxon>Nocardioides</taxon>
    </lineage>
</organism>
<evidence type="ECO:0000313" key="3">
    <source>
        <dbReference type="Proteomes" id="UP001501771"/>
    </source>
</evidence>
<feature type="transmembrane region" description="Helical" evidence="1">
    <location>
        <begin position="146"/>
        <end position="166"/>
    </location>
</feature>
<feature type="transmembrane region" description="Helical" evidence="1">
    <location>
        <begin position="73"/>
        <end position="94"/>
    </location>
</feature>
<keyword evidence="1" id="KW-0812">Transmembrane</keyword>
<keyword evidence="1" id="KW-0472">Membrane</keyword>
<evidence type="ECO:0000313" key="2">
    <source>
        <dbReference type="EMBL" id="GAA2139854.1"/>
    </source>
</evidence>
<dbReference type="InterPro" id="IPR021315">
    <property type="entry name" value="Gap/Sap"/>
</dbReference>
<dbReference type="Pfam" id="PF11139">
    <property type="entry name" value="SfLAP"/>
    <property type="match status" value="1"/>
</dbReference>
<feature type="transmembrane region" description="Helical" evidence="1">
    <location>
        <begin position="196"/>
        <end position="218"/>
    </location>
</feature>
<feature type="transmembrane region" description="Helical" evidence="1">
    <location>
        <begin position="38"/>
        <end position="61"/>
    </location>
</feature>
<keyword evidence="1" id="KW-1133">Transmembrane helix</keyword>
<gene>
    <name evidence="2" type="ORF">GCM10009844_08990</name>
</gene>
<protein>
    <recommendedName>
        <fullName evidence="4">GAP family protein</fullName>
    </recommendedName>
</protein>
<keyword evidence="3" id="KW-1185">Reference proteome</keyword>